<feature type="region of interest" description="Disordered" evidence="2">
    <location>
        <begin position="208"/>
        <end position="280"/>
    </location>
</feature>
<name>A0A699HQ58_TANCI</name>
<gene>
    <name evidence="4" type="ORF">Tci_420745</name>
</gene>
<accession>A0A699HQ58</accession>
<protein>
    <submittedName>
        <fullName evidence="4">Retrovirus-related Pol polyprotein from transposon TNT 1-94</fullName>
    </submittedName>
</protein>
<organism evidence="4">
    <name type="scientific">Tanacetum cinerariifolium</name>
    <name type="common">Dalmatian daisy</name>
    <name type="synonym">Chrysanthemum cinerariifolium</name>
    <dbReference type="NCBI Taxonomy" id="118510"/>
    <lineage>
        <taxon>Eukaryota</taxon>
        <taxon>Viridiplantae</taxon>
        <taxon>Streptophyta</taxon>
        <taxon>Embryophyta</taxon>
        <taxon>Tracheophyta</taxon>
        <taxon>Spermatophyta</taxon>
        <taxon>Magnoliopsida</taxon>
        <taxon>eudicotyledons</taxon>
        <taxon>Gunneridae</taxon>
        <taxon>Pentapetalae</taxon>
        <taxon>asterids</taxon>
        <taxon>campanulids</taxon>
        <taxon>Asterales</taxon>
        <taxon>Asteraceae</taxon>
        <taxon>Asteroideae</taxon>
        <taxon>Anthemideae</taxon>
        <taxon>Anthemidinae</taxon>
        <taxon>Tanacetum</taxon>
    </lineage>
</organism>
<feature type="region of interest" description="Disordered" evidence="2">
    <location>
        <begin position="102"/>
        <end position="139"/>
    </location>
</feature>
<keyword evidence="1" id="KW-0175">Coiled coil</keyword>
<reference evidence="4" key="1">
    <citation type="journal article" date="2019" name="Sci. Rep.">
        <title>Draft genome of Tanacetum cinerariifolium, the natural source of mosquito coil.</title>
        <authorList>
            <person name="Yamashiro T."/>
            <person name="Shiraishi A."/>
            <person name="Satake H."/>
            <person name="Nakayama K."/>
        </authorList>
    </citation>
    <scope>NUCLEOTIDE SEQUENCE</scope>
</reference>
<evidence type="ECO:0000313" key="4">
    <source>
        <dbReference type="EMBL" id="GEY48771.1"/>
    </source>
</evidence>
<comment type="caution">
    <text evidence="4">The sequence shown here is derived from an EMBL/GenBank/DDBJ whole genome shotgun (WGS) entry which is preliminary data.</text>
</comment>
<feature type="compositionally biased region" description="Basic residues" evidence="2">
    <location>
        <begin position="117"/>
        <end position="129"/>
    </location>
</feature>
<dbReference type="InterPro" id="IPR057670">
    <property type="entry name" value="SH3_retrovirus"/>
</dbReference>
<feature type="domain" description="Retroviral polymerase SH3-like" evidence="3">
    <location>
        <begin position="499"/>
        <end position="545"/>
    </location>
</feature>
<evidence type="ECO:0000259" key="3">
    <source>
        <dbReference type="Pfam" id="PF25597"/>
    </source>
</evidence>
<dbReference type="Pfam" id="PF25597">
    <property type="entry name" value="SH3_retrovirus"/>
    <property type="match status" value="1"/>
</dbReference>
<feature type="compositionally biased region" description="Basic and acidic residues" evidence="2">
    <location>
        <begin position="243"/>
        <end position="257"/>
    </location>
</feature>
<evidence type="ECO:0000256" key="1">
    <source>
        <dbReference type="SAM" id="Coils"/>
    </source>
</evidence>
<dbReference type="EMBL" id="BKCJ010182718">
    <property type="protein sequence ID" value="GEY48771.1"/>
    <property type="molecule type" value="Genomic_DNA"/>
</dbReference>
<dbReference type="AlphaFoldDB" id="A0A699HQ58"/>
<feature type="compositionally biased region" description="Basic and acidic residues" evidence="2">
    <location>
        <begin position="208"/>
        <end position="229"/>
    </location>
</feature>
<feature type="coiled-coil region" evidence="1">
    <location>
        <begin position="293"/>
        <end position="327"/>
    </location>
</feature>
<evidence type="ECO:0000256" key="2">
    <source>
        <dbReference type="SAM" id="MobiDB-lite"/>
    </source>
</evidence>
<sequence>MDELACPTQYFEPNNLPRSEFIMTLLGEFIEVDVVVKLLSLSLSIVSSILVGIIPLSHSSASYLRTAISNYGVSLVFNDEYDTPSHTKKVFANMRRKGKDFSGRVTDYANTTSSRSRTQKQRKTKRKATKISQSSGPTTVVADETVYEERRDIVEKAATTTTSLDTAQDLEITHLKKKVKRLEKKRKLRTSQLKMMLFKVRIESSTRKSLGDQEDAFHQGRNDQDKDGDLITSQTLIKIRSQKSKEKSKERGPKENSSKTATRPTRGVIMREASETTTRPTVLPQQKLNPKDKEVAQRLQAQLQAELEEEERMARQKEEDANIAEWDDEKHFARLRAEEKRRKPPIKAQKMNQMCIYLKNMVGFTNNQLKNKIFEEVQKDFDKTMSWINSFVPMYKEVVEGNGKKAESSGKEAFSKKRASLSSHGTRSEEMIGYILLVKIKLLIRKLEDSKGEHQVLGRIVRIKRLLSADEVIAASYEVTTADYGFYCCKIYSSGINMCPVTILNTKDHLGKFDGKPDEGFFVGYSLNSKAFRVFNNRTRIVEENLHISINGVIDVGANTFNELRFDPEMPALEDISTFNFLSNHEDDDEMANMNNLDTTIQVSPIPTIRIHKDHHIDQVIGDLHSTS</sequence>
<proteinExistence type="predicted"/>